<sequence>MRCRSFLTVAAVAVGFLGAEASPCRPTTATTLTDASSTVLSDATTVASATSLAETTSVAVSETAITTSAETTLETLPETTSTTLATTTSVRAPACVETQVIINPGLDDSTSDDFVPWSSDGYLVQDHSVSGPNSLSFVFSNGMGNGYLSQGVDNLNGQYRLSYQWAIFSTEGVMAGFSCSITPYIGDNQLSPSYPETGGWTPESQRWSTGGNIVSNAELTLKLECFGEYDSLTISLDDVKLTRVCELETP</sequence>
<feature type="signal peptide" evidence="1">
    <location>
        <begin position="1"/>
        <end position="21"/>
    </location>
</feature>
<evidence type="ECO:0000313" key="2">
    <source>
        <dbReference type="EMBL" id="RBR26042.1"/>
    </source>
</evidence>
<comment type="caution">
    <text evidence="2">The sequence shown here is derived from an EMBL/GenBank/DDBJ whole genome shotgun (WGS) entry which is preliminary data.</text>
</comment>
<dbReference type="Proteomes" id="UP000253153">
    <property type="component" value="Unassembled WGS sequence"/>
</dbReference>
<feature type="chain" id="PRO_5016952329" description="CBM-cenC domain-containing protein" evidence="1">
    <location>
        <begin position="22"/>
        <end position="250"/>
    </location>
</feature>
<evidence type="ECO:0008006" key="4">
    <source>
        <dbReference type="Google" id="ProtNLM"/>
    </source>
</evidence>
<dbReference type="OrthoDB" id="5099324at2759"/>
<accession>A0A366SAQ5</accession>
<name>A0A366SAQ5_9HYPO</name>
<reference evidence="2 3" key="1">
    <citation type="submission" date="2018-06" db="EMBL/GenBank/DDBJ databases">
        <title>Fusarium incarnatum-equiseti species complex species 28.</title>
        <authorList>
            <person name="Gardiner D.M."/>
        </authorList>
    </citation>
    <scope>NUCLEOTIDE SEQUENCE [LARGE SCALE GENOMIC DNA]</scope>
    <source>
        <strain evidence="2 3">FIESC_28</strain>
    </source>
</reference>
<gene>
    <name evidence="2" type="ORF">FIESC28_01070</name>
</gene>
<dbReference type="AlphaFoldDB" id="A0A366SAQ5"/>
<proteinExistence type="predicted"/>
<dbReference type="RefSeq" id="XP_031020633.1">
    <property type="nucleotide sequence ID" value="XM_031155221.1"/>
</dbReference>
<keyword evidence="3" id="KW-1185">Reference proteome</keyword>
<evidence type="ECO:0000313" key="3">
    <source>
        <dbReference type="Proteomes" id="UP000253153"/>
    </source>
</evidence>
<dbReference type="EMBL" id="QKXC01000030">
    <property type="protein sequence ID" value="RBR26042.1"/>
    <property type="molecule type" value="Genomic_DNA"/>
</dbReference>
<protein>
    <recommendedName>
        <fullName evidence="4">CBM-cenC domain-containing protein</fullName>
    </recommendedName>
</protein>
<evidence type="ECO:0000256" key="1">
    <source>
        <dbReference type="SAM" id="SignalP"/>
    </source>
</evidence>
<dbReference type="GeneID" id="41990517"/>
<organism evidence="2 3">
    <name type="scientific">Fusarium coffeatum</name>
    <dbReference type="NCBI Taxonomy" id="231269"/>
    <lineage>
        <taxon>Eukaryota</taxon>
        <taxon>Fungi</taxon>
        <taxon>Dikarya</taxon>
        <taxon>Ascomycota</taxon>
        <taxon>Pezizomycotina</taxon>
        <taxon>Sordariomycetes</taxon>
        <taxon>Hypocreomycetidae</taxon>
        <taxon>Hypocreales</taxon>
        <taxon>Nectriaceae</taxon>
        <taxon>Fusarium</taxon>
        <taxon>Fusarium incarnatum-equiseti species complex</taxon>
    </lineage>
</organism>
<keyword evidence="1" id="KW-0732">Signal</keyword>